<dbReference type="GO" id="GO:0046373">
    <property type="term" value="P:L-arabinose metabolic process"/>
    <property type="evidence" value="ECO:0007669"/>
    <property type="project" value="InterPro"/>
</dbReference>
<feature type="domain" description="Non-reducing end beta-L-arabinofuranosidase-like GH127 catalytic" evidence="5">
    <location>
        <begin position="113"/>
        <end position="495"/>
    </location>
</feature>
<evidence type="ECO:0000256" key="4">
    <source>
        <dbReference type="SAM" id="SignalP"/>
    </source>
</evidence>
<dbReference type="SMART" id="SM01380">
    <property type="entry name" value="Ribosomal_L31e"/>
    <property type="match status" value="1"/>
</dbReference>
<dbReference type="SUPFAM" id="SSF54575">
    <property type="entry name" value="Ribosomal protein L31e"/>
    <property type="match status" value="1"/>
</dbReference>
<evidence type="ECO:0000256" key="1">
    <source>
        <dbReference type="ARBA" id="ARBA00010808"/>
    </source>
</evidence>
<dbReference type="Proteomes" id="UP000237000">
    <property type="component" value="Unassembled WGS sequence"/>
</dbReference>
<dbReference type="Pfam" id="PF01198">
    <property type="entry name" value="Ribosomal_L31e"/>
    <property type="match status" value="1"/>
</dbReference>
<feature type="domain" description="Non-reducing end beta-L-arabinofuranosidase-like GH127 middle" evidence="6">
    <location>
        <begin position="508"/>
        <end position="605"/>
    </location>
</feature>
<dbReference type="OrthoDB" id="5358475at2759"/>
<evidence type="ECO:0000313" key="7">
    <source>
        <dbReference type="EMBL" id="PON89228.1"/>
    </source>
</evidence>
<dbReference type="Gene3D" id="2.80.10.50">
    <property type="match status" value="1"/>
</dbReference>
<dbReference type="InterPro" id="IPR000054">
    <property type="entry name" value="Ribosomal_eL31"/>
</dbReference>
<evidence type="ECO:0000259" key="6">
    <source>
        <dbReference type="Pfam" id="PF20736"/>
    </source>
</evidence>
<keyword evidence="4" id="KW-0732">Signal</keyword>
<dbReference type="PANTHER" id="PTHR31151">
    <property type="entry name" value="PROLINE-TRNA LIGASE (DUF1680)"/>
    <property type="match status" value="1"/>
</dbReference>
<keyword evidence="2 7" id="KW-0689">Ribosomal protein</keyword>
<gene>
    <name evidence="7" type="ORF">TorRG33x02_150910</name>
</gene>
<dbReference type="GO" id="GO:1990904">
    <property type="term" value="C:ribonucleoprotein complex"/>
    <property type="evidence" value="ECO:0007669"/>
    <property type="project" value="UniProtKB-KW"/>
</dbReference>
<dbReference type="InterPro" id="IPR012878">
    <property type="entry name" value="Beta-AFase-like_GH127_cat"/>
</dbReference>
<sequence>MKNFVAFELLVVFIVFVLSGFGTGKECTNIPTQLSSHSLRYELLLSKNETWRKEMFSHYHLTPTDESAWSELLPRKILREEDEFEWTMMYRKMKSSGEFDGPGNLLKEISLHDVRLNPASPHGRAQQTNLEYLLILDVDSLVWSFRKTAGLPTPGKPYAGWEDPAVELRGHFVGHYLSATAQMWASTQNDTLREKMSTVVSSLSECQEKLGTGYLSAFPSELFDRFEAIKPVWAPYYTIHKILAGLLDQYTLAGNDQALKMMTWMVDYFYNRVQNVVSKYTVERHYRSLNEETGGMNDVLYRLYSISANPKHLLLAHLFDKPCFLGLLAVQADDISGFHANTHIPIVIGSQLRYEITGDPLYKDVGIFFMDIVNSSHSYATGGTSVSEFWSEPKRLADTLQAENEESCTTYNMLKVSRHLFSWTKEVAYADYYERALTNGVLSIQRGTEPGVMIYMLPQGRGVSKAKSYHGWGTPFASFWCCYGTGVESFSKLGDSIYFEERGEVPGLYVIQYISSSLNWKLGNVVLNQKVDPVNSWDPYLRVTFTLKGTGKSSTLNLRVPSWTQSSGAKATLNAKDLSLPPPGNFLSITKNWSPSDVVTLQLPISTKTDPIKDDRPQYASIQAILYGPYLLAAHSSGDSDIKTGSASSTDWITPIPSSYNDFLVSFFQENQNSMLVLTNSNQSITMENVPESGTDSSLQATFRLILPSSEHSTVKDDDIVGKSVMLEPFDFPGTVVVQQGEDNDLTVADSSIGEDSSSVFRLVSGLDGRTDTISLESESKKGCFVYTANAAAGGRLKLSCNLQSSDAALNQAASFVISKGLSEYHPISFVAKGASRNFLLKPLFSFKDESYTGSIWWRSFRGVEIGNNGRQVGTFKEKAPKAINDIRKFAQKAMGTNDVRVDVKVHMEQWHSKCAEKGSSPH</sequence>
<comment type="similarity">
    <text evidence="1">Belongs to the eukaryotic ribosomal protein eL31 family.</text>
</comment>
<dbReference type="InParanoid" id="A0A2P5EUL0"/>
<comment type="caution">
    <text evidence="7">The sequence shown here is derived from an EMBL/GenBank/DDBJ whole genome shotgun (WGS) entry which is preliminary data.</text>
</comment>
<dbReference type="Pfam" id="PF20736">
    <property type="entry name" value="Glyco_hydro127M"/>
    <property type="match status" value="1"/>
</dbReference>
<dbReference type="GO" id="GO:0046556">
    <property type="term" value="F:alpha-L-arabinofuranosidase activity"/>
    <property type="evidence" value="ECO:0007669"/>
    <property type="project" value="InterPro"/>
</dbReference>
<dbReference type="InterPro" id="IPR049046">
    <property type="entry name" value="Beta-AFase-like_GH127_middle"/>
</dbReference>
<dbReference type="Pfam" id="PF07944">
    <property type="entry name" value="Beta-AFase-like_GH127_cat"/>
    <property type="match status" value="1"/>
</dbReference>
<keyword evidence="8" id="KW-1185">Reference proteome</keyword>
<dbReference type="InterPro" id="IPR008928">
    <property type="entry name" value="6-hairpin_glycosidase_sf"/>
</dbReference>
<protein>
    <submittedName>
        <fullName evidence="7">Ribosomal protein</fullName>
    </submittedName>
</protein>
<dbReference type="EMBL" id="JXTC01000097">
    <property type="protein sequence ID" value="PON89228.1"/>
    <property type="molecule type" value="Genomic_DNA"/>
</dbReference>
<feature type="chain" id="PRO_5015188917" evidence="4">
    <location>
        <begin position="25"/>
        <end position="923"/>
    </location>
</feature>
<evidence type="ECO:0000259" key="5">
    <source>
        <dbReference type="Pfam" id="PF07944"/>
    </source>
</evidence>
<evidence type="ECO:0000313" key="8">
    <source>
        <dbReference type="Proteomes" id="UP000237000"/>
    </source>
</evidence>
<dbReference type="GO" id="GO:0005840">
    <property type="term" value="C:ribosome"/>
    <property type="evidence" value="ECO:0007669"/>
    <property type="project" value="UniProtKB-KW"/>
</dbReference>
<evidence type="ECO:0000256" key="3">
    <source>
        <dbReference type="ARBA" id="ARBA00023274"/>
    </source>
</evidence>
<evidence type="ECO:0000256" key="2">
    <source>
        <dbReference type="ARBA" id="ARBA00022980"/>
    </source>
</evidence>
<accession>A0A2P5EUL0</accession>
<reference evidence="8" key="1">
    <citation type="submission" date="2016-06" db="EMBL/GenBank/DDBJ databases">
        <title>Parallel loss of symbiosis genes in relatives of nitrogen-fixing non-legume Parasponia.</title>
        <authorList>
            <person name="Van Velzen R."/>
            <person name="Holmer R."/>
            <person name="Bu F."/>
            <person name="Rutten L."/>
            <person name="Van Zeijl A."/>
            <person name="Liu W."/>
            <person name="Santuari L."/>
            <person name="Cao Q."/>
            <person name="Sharma T."/>
            <person name="Shen D."/>
            <person name="Roswanjaya Y."/>
            <person name="Wardhani T."/>
            <person name="Kalhor M.S."/>
            <person name="Jansen J."/>
            <person name="Van den Hoogen J."/>
            <person name="Gungor B."/>
            <person name="Hartog M."/>
            <person name="Hontelez J."/>
            <person name="Verver J."/>
            <person name="Yang W.-C."/>
            <person name="Schijlen E."/>
            <person name="Repin R."/>
            <person name="Schilthuizen M."/>
            <person name="Schranz E."/>
            <person name="Heidstra R."/>
            <person name="Miyata K."/>
            <person name="Fedorova E."/>
            <person name="Kohlen W."/>
            <person name="Bisseling T."/>
            <person name="Smit S."/>
            <person name="Geurts R."/>
        </authorList>
    </citation>
    <scope>NUCLEOTIDE SEQUENCE [LARGE SCALE GENOMIC DNA]</scope>
    <source>
        <strain evidence="8">cv. RG33-2</strain>
    </source>
</reference>
<dbReference type="SUPFAM" id="SSF110221">
    <property type="entry name" value="AbfB domain"/>
    <property type="match status" value="1"/>
</dbReference>
<dbReference type="GO" id="GO:0006412">
    <property type="term" value="P:translation"/>
    <property type="evidence" value="ECO:0007669"/>
    <property type="project" value="InterPro"/>
</dbReference>
<dbReference type="InterPro" id="IPR036195">
    <property type="entry name" value="AbfB_ABD_sf"/>
</dbReference>
<feature type="signal peptide" evidence="4">
    <location>
        <begin position="1"/>
        <end position="24"/>
    </location>
</feature>
<dbReference type="FunCoup" id="A0A2P5EUL0">
    <property type="interactions" value="13"/>
</dbReference>
<dbReference type="InterPro" id="IPR023621">
    <property type="entry name" value="Ribosomal_eL31_dom_sf"/>
</dbReference>
<dbReference type="AlphaFoldDB" id="A0A2P5EUL0"/>
<name>A0A2P5EUL0_TREOI</name>
<proteinExistence type="inferred from homology"/>
<organism evidence="7 8">
    <name type="scientific">Trema orientale</name>
    <name type="common">Charcoal tree</name>
    <name type="synonym">Celtis orientalis</name>
    <dbReference type="NCBI Taxonomy" id="63057"/>
    <lineage>
        <taxon>Eukaryota</taxon>
        <taxon>Viridiplantae</taxon>
        <taxon>Streptophyta</taxon>
        <taxon>Embryophyta</taxon>
        <taxon>Tracheophyta</taxon>
        <taxon>Spermatophyta</taxon>
        <taxon>Magnoliopsida</taxon>
        <taxon>eudicotyledons</taxon>
        <taxon>Gunneridae</taxon>
        <taxon>Pentapetalae</taxon>
        <taxon>rosids</taxon>
        <taxon>fabids</taxon>
        <taxon>Rosales</taxon>
        <taxon>Cannabaceae</taxon>
        <taxon>Trema</taxon>
    </lineage>
</organism>
<dbReference type="GO" id="GO:0003735">
    <property type="term" value="F:structural constituent of ribosome"/>
    <property type="evidence" value="ECO:0007669"/>
    <property type="project" value="InterPro"/>
</dbReference>
<dbReference type="Gene3D" id="3.10.440.10">
    <property type="match status" value="1"/>
</dbReference>
<keyword evidence="3" id="KW-0687">Ribonucleoprotein</keyword>
<dbReference type="SUPFAM" id="SSF48208">
    <property type="entry name" value="Six-hairpin glycosidases"/>
    <property type="match status" value="1"/>
</dbReference>
<dbReference type="PANTHER" id="PTHR31151:SF0">
    <property type="entry name" value="PROLINE-TRNA LIGASE (DUF1680)"/>
    <property type="match status" value="1"/>
</dbReference>